<feature type="short sequence motif" description="TonB box" evidence="12">
    <location>
        <begin position="114"/>
        <end position="120"/>
    </location>
</feature>
<comment type="subcellular location">
    <subcellularLocation>
        <location evidence="1 11">Cell outer membrane</location>
        <topology evidence="1 11">Multi-pass membrane protein</topology>
    </subcellularLocation>
</comment>
<keyword evidence="3 11" id="KW-0813">Transport</keyword>
<dbReference type="InterPro" id="IPR012910">
    <property type="entry name" value="Plug_dom"/>
</dbReference>
<keyword evidence="6" id="KW-0732">Signal</keyword>
<evidence type="ECO:0000256" key="14">
    <source>
        <dbReference type="SAM" id="Phobius"/>
    </source>
</evidence>
<dbReference type="Gene3D" id="2.40.170.20">
    <property type="entry name" value="TonB-dependent receptor, beta-barrel domain"/>
    <property type="match status" value="1"/>
</dbReference>
<dbReference type="CDD" id="cd01347">
    <property type="entry name" value="ligand_gated_channel"/>
    <property type="match status" value="1"/>
</dbReference>
<evidence type="ECO:0000259" key="15">
    <source>
        <dbReference type="Pfam" id="PF00593"/>
    </source>
</evidence>
<evidence type="ECO:0000256" key="9">
    <source>
        <dbReference type="ARBA" id="ARBA00023170"/>
    </source>
</evidence>
<feature type="transmembrane region" description="Helical" evidence="14">
    <location>
        <begin position="37"/>
        <end position="57"/>
    </location>
</feature>
<dbReference type="FunFam" id="2.170.130.10:FF:000011">
    <property type="entry name" value="TonB-dependent siderophore receptor"/>
    <property type="match status" value="1"/>
</dbReference>
<reference evidence="17 18" key="1">
    <citation type="submission" date="2019-12" db="EMBL/GenBank/DDBJ databases">
        <title>Genome sequencing and assembly of endphytes of Porphyra tenera.</title>
        <authorList>
            <person name="Park J.M."/>
            <person name="Shin R."/>
            <person name="Jo S.H."/>
        </authorList>
    </citation>
    <scope>NUCLEOTIDE SEQUENCE [LARGE SCALE GENOMIC DNA]</scope>
    <source>
        <strain evidence="17 18">GPM3</strain>
    </source>
</reference>
<accession>A0AAP9NP98</accession>
<gene>
    <name evidence="17" type="ORF">FX987_03745</name>
</gene>
<dbReference type="Gene3D" id="2.170.130.10">
    <property type="entry name" value="TonB-dependent receptor, plug domain"/>
    <property type="match status" value="1"/>
</dbReference>
<dbReference type="GO" id="GO:0044718">
    <property type="term" value="P:siderophore transmembrane transport"/>
    <property type="evidence" value="ECO:0007669"/>
    <property type="project" value="TreeGrafter"/>
</dbReference>
<dbReference type="SUPFAM" id="SSF56935">
    <property type="entry name" value="Porins"/>
    <property type="match status" value="1"/>
</dbReference>
<dbReference type="GO" id="GO:0038023">
    <property type="term" value="F:signaling receptor activity"/>
    <property type="evidence" value="ECO:0007669"/>
    <property type="project" value="InterPro"/>
</dbReference>
<dbReference type="InterPro" id="IPR037066">
    <property type="entry name" value="Plug_dom_sf"/>
</dbReference>
<evidence type="ECO:0000256" key="11">
    <source>
        <dbReference type="PROSITE-ProRule" id="PRU01360"/>
    </source>
</evidence>
<evidence type="ECO:0000259" key="16">
    <source>
        <dbReference type="Pfam" id="PF07715"/>
    </source>
</evidence>
<evidence type="ECO:0000256" key="4">
    <source>
        <dbReference type="ARBA" id="ARBA00022452"/>
    </source>
</evidence>
<evidence type="ECO:0000256" key="8">
    <source>
        <dbReference type="ARBA" id="ARBA00023136"/>
    </source>
</evidence>
<evidence type="ECO:0000256" key="12">
    <source>
        <dbReference type="PROSITE-ProRule" id="PRU10143"/>
    </source>
</evidence>
<feature type="domain" description="TonB-dependent receptor-like beta-barrel" evidence="15">
    <location>
        <begin position="322"/>
        <end position="739"/>
    </location>
</feature>
<evidence type="ECO:0000256" key="5">
    <source>
        <dbReference type="ARBA" id="ARBA00022692"/>
    </source>
</evidence>
<dbReference type="NCBIfam" id="TIGR01783">
    <property type="entry name" value="TonB-siderophor"/>
    <property type="match status" value="1"/>
</dbReference>
<dbReference type="GO" id="GO:0015344">
    <property type="term" value="F:siderophore uptake transmembrane transporter activity"/>
    <property type="evidence" value="ECO:0007669"/>
    <property type="project" value="TreeGrafter"/>
</dbReference>
<evidence type="ECO:0000256" key="3">
    <source>
        <dbReference type="ARBA" id="ARBA00022448"/>
    </source>
</evidence>
<sequence>MQKTRRINPLNVQASLAAIGKWLLLRAPQNKYESLSLTLFFVVILSAFDFLTVCGLFTMHALSLSNLSVAKLPFAKPFFSPSSVSISGLVGTGLLLSFSNGVFAQNTASSADETMVVVGSRTPSQISQIPGAVWVIDKEMLQQQTRNGADLKTALGHLVPGLDLAPQGRTNYGQNMRGRGVQVLIDGVSLNSSRGLSRQFDAIDPFNIERVEVLSGASSLYGGGATGGLINIITRKGEEGLNWRTEAGITTGFNNSDDIDRRLAQSISGGNERVQGYLGTAIGDNGRHYDGSGQEIFPDIAQTDLQDNRSIDVLGNLSFRLTDEQSLELGAQLYRSGYEGDRGVYFPNLDAATPNLNDAEIRDGYRSQRDPETDRKLVNVNYHHANLWGQNFYLQAFHREEESSFQAFPYPVADGLQFRASQQNTDLSGIKALFESRLGDDVSLTYGLDLDRETFDASQMLFDTDISDASGGLVQQASGVEPRYPGYQVDGLSAFVQGDWQATQALKLSAGLRQQHMDVEVDEFQGIPGGENDYEATLFNASALYDYGNGHQNWLQFSQGFELPDPAKYYGKSPDVSVDNNPLSAIETDQIELGWRYQGGNWTTQTALYYAWSDKAVENAEDLSVSVVDEKKRDFGLESAVTRYFDNGLEAGGTLHLVRSEQENDQGEWEKRDARYASLSSATAFIGWTDYVRSARLQANHNFDLKDDADREIDGNTTLDLSLSQETDFGTLSLGVQNLLDDQYSTVWGQRAAMFYSPYYGPEYLYDYQGRGRTYTLNWSMEY</sequence>
<proteinExistence type="inferred from homology"/>
<dbReference type="GO" id="GO:0009279">
    <property type="term" value="C:cell outer membrane"/>
    <property type="evidence" value="ECO:0007669"/>
    <property type="project" value="UniProtKB-SubCell"/>
</dbReference>
<dbReference type="PROSITE" id="PS52016">
    <property type="entry name" value="TONB_DEPENDENT_REC_3"/>
    <property type="match status" value="1"/>
</dbReference>
<keyword evidence="4 11" id="KW-1134">Transmembrane beta strand</keyword>
<dbReference type="InterPro" id="IPR000531">
    <property type="entry name" value="Beta-barrel_TonB"/>
</dbReference>
<keyword evidence="7 12" id="KW-0798">TonB box</keyword>
<dbReference type="PROSITE" id="PS00430">
    <property type="entry name" value="TONB_DEPENDENT_REC_1"/>
    <property type="match status" value="1"/>
</dbReference>
<dbReference type="EMBL" id="CP054580">
    <property type="protein sequence ID" value="QKS25948.1"/>
    <property type="molecule type" value="Genomic_DNA"/>
</dbReference>
<dbReference type="InterPro" id="IPR039426">
    <property type="entry name" value="TonB-dep_rcpt-like"/>
</dbReference>
<dbReference type="Proteomes" id="UP000509761">
    <property type="component" value="Chromosome"/>
</dbReference>
<organism evidence="17 18">
    <name type="scientific">Vreelandella titanicae</name>
    <dbReference type="NCBI Taxonomy" id="664683"/>
    <lineage>
        <taxon>Bacteria</taxon>
        <taxon>Pseudomonadati</taxon>
        <taxon>Pseudomonadota</taxon>
        <taxon>Gammaproteobacteria</taxon>
        <taxon>Oceanospirillales</taxon>
        <taxon>Halomonadaceae</taxon>
        <taxon>Vreelandella</taxon>
    </lineage>
</organism>
<dbReference type="InterPro" id="IPR010916">
    <property type="entry name" value="TonB_box_CS"/>
</dbReference>
<evidence type="ECO:0000256" key="1">
    <source>
        <dbReference type="ARBA" id="ARBA00004571"/>
    </source>
</evidence>
<dbReference type="PANTHER" id="PTHR30069:SF42">
    <property type="entry name" value="FERRIC AEROBACTIN RECEPTOR"/>
    <property type="match status" value="1"/>
</dbReference>
<keyword evidence="9 17" id="KW-0675">Receptor</keyword>
<comment type="similarity">
    <text evidence="2 11 13">Belongs to the TonB-dependent receptor family.</text>
</comment>
<evidence type="ECO:0000256" key="10">
    <source>
        <dbReference type="ARBA" id="ARBA00023237"/>
    </source>
</evidence>
<dbReference type="PANTHER" id="PTHR30069">
    <property type="entry name" value="TONB-DEPENDENT OUTER MEMBRANE RECEPTOR"/>
    <property type="match status" value="1"/>
</dbReference>
<keyword evidence="14" id="KW-1133">Transmembrane helix</keyword>
<evidence type="ECO:0000256" key="7">
    <source>
        <dbReference type="ARBA" id="ARBA00023077"/>
    </source>
</evidence>
<name>A0AAP9NP98_9GAMM</name>
<dbReference type="Pfam" id="PF07715">
    <property type="entry name" value="Plug"/>
    <property type="match status" value="1"/>
</dbReference>
<feature type="domain" description="TonB-dependent receptor plug" evidence="16">
    <location>
        <begin position="127"/>
        <end position="228"/>
    </location>
</feature>
<keyword evidence="18" id="KW-1185">Reference proteome</keyword>
<evidence type="ECO:0000313" key="18">
    <source>
        <dbReference type="Proteomes" id="UP000509761"/>
    </source>
</evidence>
<evidence type="ECO:0000313" key="17">
    <source>
        <dbReference type="EMBL" id="QKS25948.1"/>
    </source>
</evidence>
<dbReference type="InterPro" id="IPR036942">
    <property type="entry name" value="Beta-barrel_TonB_sf"/>
</dbReference>
<dbReference type="InterPro" id="IPR010105">
    <property type="entry name" value="TonB_sidphr_rcpt"/>
</dbReference>
<keyword evidence="8 11" id="KW-0472">Membrane</keyword>
<evidence type="ECO:0000256" key="13">
    <source>
        <dbReference type="RuleBase" id="RU003357"/>
    </source>
</evidence>
<keyword evidence="10 11" id="KW-0998">Cell outer membrane</keyword>
<protein>
    <submittedName>
        <fullName evidence="17">Ferric aerobactin receptor</fullName>
    </submittedName>
</protein>
<dbReference type="Pfam" id="PF00593">
    <property type="entry name" value="TonB_dep_Rec_b-barrel"/>
    <property type="match status" value="1"/>
</dbReference>
<keyword evidence="5 11" id="KW-0812">Transmembrane</keyword>
<evidence type="ECO:0000256" key="2">
    <source>
        <dbReference type="ARBA" id="ARBA00009810"/>
    </source>
</evidence>
<evidence type="ECO:0000256" key="6">
    <source>
        <dbReference type="ARBA" id="ARBA00022729"/>
    </source>
</evidence>
<dbReference type="AlphaFoldDB" id="A0AAP9NP98"/>